<organism evidence="1 2">
    <name type="scientific">Flavobacterium solisilvae</name>
    <dbReference type="NCBI Taxonomy" id="1852019"/>
    <lineage>
        <taxon>Bacteria</taxon>
        <taxon>Pseudomonadati</taxon>
        <taxon>Bacteroidota</taxon>
        <taxon>Flavobacteriia</taxon>
        <taxon>Flavobacteriales</taxon>
        <taxon>Flavobacteriaceae</taxon>
        <taxon>Flavobacterium</taxon>
    </lineage>
</organism>
<proteinExistence type="predicted"/>
<evidence type="ECO:0008006" key="3">
    <source>
        <dbReference type="Google" id="ProtNLM"/>
    </source>
</evidence>
<dbReference type="Gene3D" id="1.20.120.330">
    <property type="entry name" value="Nucleotidyltransferases domain 2"/>
    <property type="match status" value="1"/>
</dbReference>
<name>A0ABX1QSK3_9FLAO</name>
<evidence type="ECO:0000313" key="2">
    <source>
        <dbReference type="Proteomes" id="UP000767947"/>
    </source>
</evidence>
<dbReference type="EMBL" id="JAAMPT010000192">
    <property type="protein sequence ID" value="NMH24053.1"/>
    <property type="molecule type" value="Genomic_DNA"/>
</dbReference>
<gene>
    <name evidence="1" type="ORF">G6042_02080</name>
</gene>
<reference evidence="1 2" key="1">
    <citation type="submission" date="2020-02" db="EMBL/GenBank/DDBJ databases">
        <title>Flavobacterium sp. genome.</title>
        <authorList>
            <person name="Jung H.S."/>
            <person name="Baek J.H."/>
            <person name="Jeon C.O."/>
        </authorList>
    </citation>
    <scope>NUCLEOTIDE SEQUENCE [LARGE SCALE GENOMIC DNA]</scope>
    <source>
        <strain evidence="1 2">SE-s27</strain>
    </source>
</reference>
<comment type="caution">
    <text evidence="1">The sequence shown here is derived from an EMBL/GenBank/DDBJ whole genome shotgun (WGS) entry which is preliminary data.</text>
</comment>
<evidence type="ECO:0000313" key="1">
    <source>
        <dbReference type="EMBL" id="NMH24053.1"/>
    </source>
</evidence>
<dbReference type="RefSeq" id="WP_169522602.1">
    <property type="nucleotide sequence ID" value="NZ_JAAMPT010000192.1"/>
</dbReference>
<sequence length="137" mass="15819">MYTELKIRDKSDNNIDAAELLIAKGLHSSSVHCSYYGSFQRIMYSLKNHLGISYSDLDNMCKGKDSHIFLIRLCCDEFKKKGKTAREANDLDRDLNDLKILRKKSDYKDEIIVPDDSDEALRISNRVIRLLKSTFLP</sequence>
<accession>A0ABX1QSK3</accession>
<dbReference type="Proteomes" id="UP000767947">
    <property type="component" value="Unassembled WGS sequence"/>
</dbReference>
<protein>
    <recommendedName>
        <fullName evidence="3">HEPN domain-containing protein</fullName>
    </recommendedName>
</protein>
<keyword evidence="2" id="KW-1185">Reference proteome</keyword>